<keyword evidence="2" id="KW-1185">Reference proteome</keyword>
<gene>
    <name evidence="1" type="ORF">FCM35_KLT07211</name>
</gene>
<proteinExistence type="predicted"/>
<dbReference type="OrthoDB" id="696928at2759"/>
<dbReference type="EMBL" id="SWLB01000017">
    <property type="protein sequence ID" value="KAF3327093.1"/>
    <property type="molecule type" value="Genomic_DNA"/>
</dbReference>
<protein>
    <submittedName>
        <fullName evidence="1">Uncharacterized protein</fullName>
    </submittedName>
</protein>
<dbReference type="Proteomes" id="UP000623129">
    <property type="component" value="Unassembled WGS sequence"/>
</dbReference>
<dbReference type="AlphaFoldDB" id="A0A833QQL1"/>
<reference evidence="1" key="1">
    <citation type="submission" date="2020-01" db="EMBL/GenBank/DDBJ databases">
        <title>Genome sequence of Kobresia littledalei, the first chromosome-level genome in the family Cyperaceae.</title>
        <authorList>
            <person name="Qu G."/>
        </authorList>
    </citation>
    <scope>NUCLEOTIDE SEQUENCE</scope>
    <source>
        <strain evidence="1">C.B.Clarke</strain>
        <tissue evidence="1">Leaf</tissue>
    </source>
</reference>
<dbReference type="PANTHER" id="PTHR35111">
    <property type="entry name" value="F10A5.9-RELATED"/>
    <property type="match status" value="1"/>
</dbReference>
<evidence type="ECO:0000313" key="1">
    <source>
        <dbReference type="EMBL" id="KAF3327093.1"/>
    </source>
</evidence>
<evidence type="ECO:0000313" key="2">
    <source>
        <dbReference type="Proteomes" id="UP000623129"/>
    </source>
</evidence>
<comment type="caution">
    <text evidence="1">The sequence shown here is derived from an EMBL/GenBank/DDBJ whole genome shotgun (WGS) entry which is preliminary data.</text>
</comment>
<dbReference type="PANTHER" id="PTHR35111:SF1">
    <property type="entry name" value="OS04G0115900 PROTEIN"/>
    <property type="match status" value="1"/>
</dbReference>
<sequence>MNTAKSEGRRELEEGPITCMPRFRGLRQATATPAAPTSLLERAREALLRLVMLSVATKTVQVRHEKAVSIGTEMHGGGYTQLPDSYRNEAVKDCIEFFKRSAEGEREIVA</sequence>
<organism evidence="1 2">
    <name type="scientific">Carex littledalei</name>
    <dbReference type="NCBI Taxonomy" id="544730"/>
    <lineage>
        <taxon>Eukaryota</taxon>
        <taxon>Viridiplantae</taxon>
        <taxon>Streptophyta</taxon>
        <taxon>Embryophyta</taxon>
        <taxon>Tracheophyta</taxon>
        <taxon>Spermatophyta</taxon>
        <taxon>Magnoliopsida</taxon>
        <taxon>Liliopsida</taxon>
        <taxon>Poales</taxon>
        <taxon>Cyperaceae</taxon>
        <taxon>Cyperoideae</taxon>
        <taxon>Cariceae</taxon>
        <taxon>Carex</taxon>
        <taxon>Carex subgen. Euthyceras</taxon>
    </lineage>
</organism>
<name>A0A833QQL1_9POAL</name>
<accession>A0A833QQL1</accession>